<dbReference type="GO" id="GO:0006637">
    <property type="term" value="P:acyl-CoA metabolic process"/>
    <property type="evidence" value="ECO:0007669"/>
    <property type="project" value="InterPro"/>
</dbReference>
<reference evidence="5 6" key="1">
    <citation type="submission" date="2018-11" db="EMBL/GenBank/DDBJ databases">
        <title>Sequencing the genomes of 1000 actinobacteria strains.</title>
        <authorList>
            <person name="Klenk H.-P."/>
        </authorList>
    </citation>
    <scope>NUCLEOTIDE SEQUENCE [LARGE SCALE GENOMIC DNA]</scope>
    <source>
        <strain evidence="5 6">DSM 44254</strain>
    </source>
</reference>
<comment type="similarity">
    <text evidence="1">Belongs to the C/M/P thioester hydrolase family.</text>
</comment>
<dbReference type="InterPro" id="IPR042171">
    <property type="entry name" value="Acyl-CoA_hotdog"/>
</dbReference>
<dbReference type="InterPro" id="IPR029069">
    <property type="entry name" value="HotDog_dom_sf"/>
</dbReference>
<name>A0A3N1CWG6_9ACTN</name>
<dbReference type="CDD" id="cd03445">
    <property type="entry name" value="Thioesterase_II_repeat2"/>
    <property type="match status" value="1"/>
</dbReference>
<feature type="domain" description="Acyl-CoA thioesterase-like N-terminal HotDog" evidence="4">
    <location>
        <begin position="31"/>
        <end position="108"/>
    </location>
</feature>
<dbReference type="GO" id="GO:0047617">
    <property type="term" value="F:fatty acyl-CoA hydrolase activity"/>
    <property type="evidence" value="ECO:0007669"/>
    <property type="project" value="InterPro"/>
</dbReference>
<dbReference type="OrthoDB" id="9781019at2"/>
<evidence type="ECO:0000259" key="4">
    <source>
        <dbReference type="Pfam" id="PF13622"/>
    </source>
</evidence>
<proteinExistence type="inferred from homology"/>
<dbReference type="GO" id="GO:0009062">
    <property type="term" value="P:fatty acid catabolic process"/>
    <property type="evidence" value="ECO:0007669"/>
    <property type="project" value="TreeGrafter"/>
</dbReference>
<evidence type="ECO:0000256" key="2">
    <source>
        <dbReference type="ARBA" id="ARBA00022801"/>
    </source>
</evidence>
<keyword evidence="2" id="KW-0378">Hydrolase</keyword>
<dbReference type="PANTHER" id="PTHR11066:SF34">
    <property type="entry name" value="ACYL-COENZYME A THIOESTERASE 8"/>
    <property type="match status" value="1"/>
</dbReference>
<gene>
    <name evidence="5" type="ORF">EDD29_3111</name>
</gene>
<dbReference type="Proteomes" id="UP000272400">
    <property type="component" value="Unassembled WGS sequence"/>
</dbReference>
<dbReference type="RefSeq" id="WP_123665057.1">
    <property type="nucleotide sequence ID" value="NZ_RJKE01000001.1"/>
</dbReference>
<dbReference type="EMBL" id="RJKE01000001">
    <property type="protein sequence ID" value="ROO85565.1"/>
    <property type="molecule type" value="Genomic_DNA"/>
</dbReference>
<evidence type="ECO:0000256" key="1">
    <source>
        <dbReference type="ARBA" id="ARBA00006538"/>
    </source>
</evidence>
<evidence type="ECO:0000313" key="5">
    <source>
        <dbReference type="EMBL" id="ROO85565.1"/>
    </source>
</evidence>
<dbReference type="AlphaFoldDB" id="A0A3N1CWG6"/>
<dbReference type="InterPro" id="IPR003703">
    <property type="entry name" value="Acyl_CoA_thio"/>
</dbReference>
<sequence>MSDALGTLLDLLDLERIDDDVFRGRSPESAAPRAFGGQVAAQALVAAARTVGEGKLPHSLHAYFVRAGDPGQSILYLVERVRDGRSFATRRVVARQHGKTIFMTSVSFAADGPGPDHSLPLDVPLGDPEALHGAHPRWMDEIPSTGYQIWDPFEIRMDPPAEGDGATGRSRMWLRAAGALPEDPALHLAILTYASDLTLLSATALSHGHLPGPNSGVALVSLDHAVWFHRTFRADSWLLFDQGSPTTAGGRGLAHARIFTPAGELAASVTQEGLLRTPDHSA</sequence>
<dbReference type="InterPro" id="IPR049449">
    <property type="entry name" value="TesB_ACOT8-like_N"/>
</dbReference>
<dbReference type="CDD" id="cd03444">
    <property type="entry name" value="Thioesterase_II_repeat1"/>
    <property type="match status" value="1"/>
</dbReference>
<feature type="domain" description="Acyl-CoA thioesterase 2 C-terminal" evidence="3">
    <location>
        <begin position="162"/>
        <end position="274"/>
    </location>
</feature>
<dbReference type="Gene3D" id="2.40.160.210">
    <property type="entry name" value="Acyl-CoA thioesterase, double hotdog domain"/>
    <property type="match status" value="1"/>
</dbReference>
<accession>A0A3N1CWG6</accession>
<dbReference type="Pfam" id="PF13622">
    <property type="entry name" value="4HBT_3"/>
    <property type="match status" value="1"/>
</dbReference>
<evidence type="ECO:0000259" key="3">
    <source>
        <dbReference type="Pfam" id="PF02551"/>
    </source>
</evidence>
<dbReference type="SUPFAM" id="SSF54637">
    <property type="entry name" value="Thioesterase/thiol ester dehydrase-isomerase"/>
    <property type="match status" value="2"/>
</dbReference>
<dbReference type="Pfam" id="PF02551">
    <property type="entry name" value="Acyl_CoA_thio"/>
    <property type="match status" value="1"/>
</dbReference>
<protein>
    <submittedName>
        <fullName evidence="5">Acyl-CoA thioesterase-2</fullName>
    </submittedName>
</protein>
<dbReference type="InterPro" id="IPR025652">
    <property type="entry name" value="TesB_C"/>
</dbReference>
<dbReference type="PANTHER" id="PTHR11066">
    <property type="entry name" value="ACYL-COA THIOESTERASE"/>
    <property type="match status" value="1"/>
</dbReference>
<organism evidence="5 6">
    <name type="scientific">Actinocorallia herbida</name>
    <dbReference type="NCBI Taxonomy" id="58109"/>
    <lineage>
        <taxon>Bacteria</taxon>
        <taxon>Bacillati</taxon>
        <taxon>Actinomycetota</taxon>
        <taxon>Actinomycetes</taxon>
        <taxon>Streptosporangiales</taxon>
        <taxon>Thermomonosporaceae</taxon>
        <taxon>Actinocorallia</taxon>
    </lineage>
</organism>
<comment type="caution">
    <text evidence="5">The sequence shown here is derived from an EMBL/GenBank/DDBJ whole genome shotgun (WGS) entry which is preliminary data.</text>
</comment>
<keyword evidence="6" id="KW-1185">Reference proteome</keyword>
<evidence type="ECO:0000313" key="6">
    <source>
        <dbReference type="Proteomes" id="UP000272400"/>
    </source>
</evidence>